<accession>A0ABT9XPQ2</accession>
<proteinExistence type="predicted"/>
<name>A0ABT9XPQ2_9BACI</name>
<reference evidence="1 2" key="1">
    <citation type="submission" date="2023-07" db="EMBL/GenBank/DDBJ databases">
        <title>Genomic Encyclopedia of Type Strains, Phase IV (KMG-IV): sequencing the most valuable type-strain genomes for metagenomic binning, comparative biology and taxonomic classification.</title>
        <authorList>
            <person name="Goeker M."/>
        </authorList>
    </citation>
    <scope>NUCLEOTIDE SEQUENCE [LARGE SCALE GENOMIC DNA]</scope>
    <source>
        <strain evidence="1 2">DSM 27594</strain>
    </source>
</reference>
<sequence>MNTLIFMIIVGIISTIFSKAKGNKGPTKKKTYSFNNIDDLRELFNNNKTTNHPQRQTRTIPSVNIENQPDNMESIEKKYLKIKQVSEANPVGMVILPPPEQKLIEPVKKIENDKKEEERLAFSDIPDAKTLVNGIIWSEILGEPRSKKPYFAKNK</sequence>
<keyword evidence="2" id="KW-1185">Reference proteome</keyword>
<organism evidence="1 2">
    <name type="scientific">Neobacillus ginsengisoli</name>
    <dbReference type="NCBI Taxonomy" id="904295"/>
    <lineage>
        <taxon>Bacteria</taxon>
        <taxon>Bacillati</taxon>
        <taxon>Bacillota</taxon>
        <taxon>Bacilli</taxon>
        <taxon>Bacillales</taxon>
        <taxon>Bacillaceae</taxon>
        <taxon>Neobacillus</taxon>
    </lineage>
</organism>
<gene>
    <name evidence="1" type="ORF">J2S10_000355</name>
</gene>
<dbReference type="RefSeq" id="WP_307404024.1">
    <property type="nucleotide sequence ID" value="NZ_JAUSTW010000001.1"/>
</dbReference>
<protein>
    <submittedName>
        <fullName evidence="1">Uncharacterized protein</fullName>
    </submittedName>
</protein>
<evidence type="ECO:0000313" key="2">
    <source>
        <dbReference type="Proteomes" id="UP001224122"/>
    </source>
</evidence>
<dbReference type="Proteomes" id="UP001224122">
    <property type="component" value="Unassembled WGS sequence"/>
</dbReference>
<comment type="caution">
    <text evidence="1">The sequence shown here is derived from an EMBL/GenBank/DDBJ whole genome shotgun (WGS) entry which is preliminary data.</text>
</comment>
<evidence type="ECO:0000313" key="1">
    <source>
        <dbReference type="EMBL" id="MDQ0197250.1"/>
    </source>
</evidence>
<dbReference type="EMBL" id="JAUSTW010000001">
    <property type="protein sequence ID" value="MDQ0197250.1"/>
    <property type="molecule type" value="Genomic_DNA"/>
</dbReference>